<name>A0A1H4F3V7_9BACT</name>
<sequence length="271" mass="31472">MWRLLIIFNFSCFIFNCTTYGRQPIGIAYYDVDRLYDTVPALFYDDSDYTPEGRLRWTPERYTRKIRNTAAVIDSMALPIVALWGVENEQVVRDLAAACRGDYSYLHRTLNSLDGMDFALLYYGDLFYPTYDESGRRYLYVEGELGRDTVGLVLCSDPRTARWLIGDLREERPHAKLLVMGRTESLFTTDHGLRDRTLRAEKAGRGNVRSARKWRMRDRIWADTALQTSEGDVFARRYLVDQKSGNPLTTYSRGVYRGGYGYSLPVFVYIR</sequence>
<evidence type="ECO:0000313" key="2">
    <source>
        <dbReference type="EMBL" id="SEA92026.1"/>
    </source>
</evidence>
<dbReference type="STRING" id="1033731.SAMN05444145_10946"/>
<dbReference type="RefSeq" id="WP_010265873.1">
    <property type="nucleotide sequence ID" value="NZ_CAEG01000017.1"/>
</dbReference>
<protein>
    <recommendedName>
        <fullName evidence="1">Endonuclease/exonuclease/phosphatase domain-containing protein</fullName>
    </recommendedName>
</protein>
<dbReference type="AlphaFoldDB" id="A0A1H4F3V7"/>
<dbReference type="OrthoDB" id="1004810at2"/>
<gene>
    <name evidence="2" type="ORF">SAMN05444145_10946</name>
</gene>
<reference evidence="2 3" key="1">
    <citation type="submission" date="2016-10" db="EMBL/GenBank/DDBJ databases">
        <authorList>
            <person name="de Groot N.N."/>
        </authorList>
    </citation>
    <scope>NUCLEOTIDE SEQUENCE [LARGE SCALE GENOMIC DNA]</scope>
    <source>
        <strain evidence="2 3">DSM 25383</strain>
    </source>
</reference>
<proteinExistence type="predicted"/>
<evidence type="ECO:0000313" key="3">
    <source>
        <dbReference type="Proteomes" id="UP000183253"/>
    </source>
</evidence>
<feature type="domain" description="Endonuclease/exonuclease/phosphatase" evidence="1">
    <location>
        <begin position="27"/>
        <end position="142"/>
    </location>
</feature>
<dbReference type="EMBL" id="FNRI01000009">
    <property type="protein sequence ID" value="SEA92026.1"/>
    <property type="molecule type" value="Genomic_DNA"/>
</dbReference>
<dbReference type="Pfam" id="PF19580">
    <property type="entry name" value="Exo_endo_phos_3"/>
    <property type="match status" value="1"/>
</dbReference>
<evidence type="ECO:0000259" key="1">
    <source>
        <dbReference type="Pfam" id="PF19580"/>
    </source>
</evidence>
<organism evidence="2 3">
    <name type="scientific">Alistipes timonensis JC136</name>
    <dbReference type="NCBI Taxonomy" id="1033731"/>
    <lineage>
        <taxon>Bacteria</taxon>
        <taxon>Pseudomonadati</taxon>
        <taxon>Bacteroidota</taxon>
        <taxon>Bacteroidia</taxon>
        <taxon>Bacteroidales</taxon>
        <taxon>Rikenellaceae</taxon>
        <taxon>Alistipes</taxon>
    </lineage>
</organism>
<dbReference type="Proteomes" id="UP000183253">
    <property type="component" value="Unassembled WGS sequence"/>
</dbReference>
<accession>A0A1H4F3V7</accession>
<dbReference type="InterPro" id="IPR005135">
    <property type="entry name" value="Endo/exonuclease/phosphatase"/>
</dbReference>
<dbReference type="GO" id="GO:0003824">
    <property type="term" value="F:catalytic activity"/>
    <property type="evidence" value="ECO:0007669"/>
    <property type="project" value="InterPro"/>
</dbReference>
<keyword evidence="3" id="KW-1185">Reference proteome</keyword>